<protein>
    <submittedName>
        <fullName evidence="2">Uncharacterized protein</fullName>
    </submittedName>
</protein>
<keyword evidence="1" id="KW-0472">Membrane</keyword>
<keyword evidence="1" id="KW-0812">Transmembrane</keyword>
<feature type="transmembrane region" description="Helical" evidence="1">
    <location>
        <begin position="38"/>
        <end position="63"/>
    </location>
</feature>
<evidence type="ECO:0000256" key="1">
    <source>
        <dbReference type="SAM" id="Phobius"/>
    </source>
</evidence>
<feature type="non-terminal residue" evidence="2">
    <location>
        <position position="1"/>
    </location>
</feature>
<accession>X1MMA1</accession>
<comment type="caution">
    <text evidence="2">The sequence shown here is derived from an EMBL/GenBank/DDBJ whole genome shotgun (WGS) entry which is preliminary data.</text>
</comment>
<proteinExistence type="predicted"/>
<name>X1MMA1_9ZZZZ</name>
<sequence>TLYFSVFITLIALSLYGIVMPILQLGYDIPVNINNASYYLDGWMLFLVVIAGILLATVTMHVAKYVGQVHGALAKALLVRS</sequence>
<reference evidence="2" key="1">
    <citation type="journal article" date="2014" name="Front. Microbiol.">
        <title>High frequency of phylogenetically diverse reductive dehalogenase-homologous genes in deep subseafloor sedimentary metagenomes.</title>
        <authorList>
            <person name="Kawai M."/>
            <person name="Futagami T."/>
            <person name="Toyoda A."/>
            <person name="Takaki Y."/>
            <person name="Nishi S."/>
            <person name="Hori S."/>
            <person name="Arai W."/>
            <person name="Tsubouchi T."/>
            <person name="Morono Y."/>
            <person name="Uchiyama I."/>
            <person name="Ito T."/>
            <person name="Fujiyama A."/>
            <person name="Inagaki F."/>
            <person name="Takami H."/>
        </authorList>
    </citation>
    <scope>NUCLEOTIDE SEQUENCE</scope>
    <source>
        <strain evidence="2">Expedition CK06-06</strain>
    </source>
</reference>
<evidence type="ECO:0000313" key="2">
    <source>
        <dbReference type="EMBL" id="GAI32428.1"/>
    </source>
</evidence>
<keyword evidence="1" id="KW-1133">Transmembrane helix</keyword>
<organism evidence="2">
    <name type="scientific">marine sediment metagenome</name>
    <dbReference type="NCBI Taxonomy" id="412755"/>
    <lineage>
        <taxon>unclassified sequences</taxon>
        <taxon>metagenomes</taxon>
        <taxon>ecological metagenomes</taxon>
    </lineage>
</organism>
<dbReference type="AlphaFoldDB" id="X1MMA1"/>
<feature type="transmembrane region" description="Helical" evidence="1">
    <location>
        <begin position="6"/>
        <end position="26"/>
    </location>
</feature>
<gene>
    <name evidence="2" type="ORF">S06H3_27199</name>
</gene>
<dbReference type="EMBL" id="BARV01015766">
    <property type="protein sequence ID" value="GAI32428.1"/>
    <property type="molecule type" value="Genomic_DNA"/>
</dbReference>